<gene>
    <name evidence="3" type="ORF">C1N76_19070</name>
</gene>
<organism evidence="3 4">
    <name type="scientific">Geobacillus thermoleovorans</name>
    <name type="common">Bacillus thermoleovorans</name>
    <dbReference type="NCBI Taxonomy" id="33941"/>
    <lineage>
        <taxon>Bacteria</taxon>
        <taxon>Bacillati</taxon>
        <taxon>Bacillota</taxon>
        <taxon>Bacilli</taxon>
        <taxon>Bacillales</taxon>
        <taxon>Anoxybacillaceae</taxon>
        <taxon>Geobacillus</taxon>
        <taxon>Geobacillus thermoleovorans group</taxon>
    </lineage>
</organism>
<feature type="transmembrane region" description="Helical" evidence="1">
    <location>
        <begin position="20"/>
        <end position="37"/>
    </location>
</feature>
<accession>A0A2Z3NFA7</accession>
<evidence type="ECO:0000256" key="1">
    <source>
        <dbReference type="SAM" id="Phobius"/>
    </source>
</evidence>
<evidence type="ECO:0000259" key="2">
    <source>
        <dbReference type="Pfam" id="PF13612"/>
    </source>
</evidence>
<protein>
    <submittedName>
        <fullName evidence="3">IS982 family transposase</fullName>
    </submittedName>
</protein>
<evidence type="ECO:0000313" key="4">
    <source>
        <dbReference type="Proteomes" id="UP000246996"/>
    </source>
</evidence>
<keyword evidence="3" id="KW-0614">Plasmid</keyword>
<name>A0A2Z3NFA7_GEOTH</name>
<keyword evidence="1" id="KW-1133">Transmembrane helix</keyword>
<evidence type="ECO:0000313" key="3">
    <source>
        <dbReference type="EMBL" id="AWO76594.1"/>
    </source>
</evidence>
<dbReference type="AlphaFoldDB" id="A0A2Z3NFA7"/>
<dbReference type="NCBIfam" id="NF033520">
    <property type="entry name" value="transpos_IS982"/>
    <property type="match status" value="1"/>
</dbReference>
<dbReference type="InterPro" id="IPR025668">
    <property type="entry name" value="Tnp_DDE_dom"/>
</dbReference>
<keyword evidence="1" id="KW-0812">Transmembrane</keyword>
<dbReference type="EMBL" id="CP027305">
    <property type="protein sequence ID" value="AWO76594.1"/>
    <property type="molecule type" value="Genomic_DNA"/>
</dbReference>
<dbReference type="Proteomes" id="UP000246996">
    <property type="component" value="Plasmid unnamed_3"/>
</dbReference>
<keyword evidence="1" id="KW-0472">Membrane</keyword>
<sequence>MWLNSYHFTTDPAKLQKQYAAIFCFVSAQLSLIQMYLHRRNRHLVKQEDEVVMAVHLLGKLLGFSSERAWHRFVTGNLFTNGSFLERSRYNRRCRALGFAIKWIRHELAKRGQHHAYAVVDSLPLPLCHPARMQRVKRFRGIADMGYCASKKQWYYGFKLHLQVTNQGLAMGYVVTEASCHDVKAAETVMTQIPHPYNFGDKGYISHALREKLYEEHQAAFWTPSRHNQKHGPSKAWEEWIRKKRKVIETVFSILVDQYRITDIRANSIAGFEVALDGILLAYSLVTLGLVER</sequence>
<reference evidence="4" key="1">
    <citation type="submission" date="2018-02" db="EMBL/GenBank/DDBJ databases">
        <title>The complete genome of bacterial strain SGAirxxxx.</title>
        <authorList>
            <person name="Schuster S.C."/>
        </authorList>
    </citation>
    <scope>NUCLEOTIDE SEQUENCE [LARGE SCALE GENOMIC DNA]</scope>
    <source>
        <strain evidence="4">SGAir0734</strain>
        <plasmid evidence="4">Plasmid unnamed_3</plasmid>
    </source>
</reference>
<geneLocation type="plasmid" evidence="3 4">
    <name>unnamed_3</name>
</geneLocation>
<dbReference type="RefSeq" id="WP_110107878.1">
    <property type="nucleotide sequence ID" value="NZ_CP027305.2"/>
</dbReference>
<proteinExistence type="predicted"/>
<feature type="domain" description="Transposase DDE" evidence="2">
    <location>
        <begin position="112"/>
        <end position="267"/>
    </location>
</feature>
<dbReference type="Pfam" id="PF13612">
    <property type="entry name" value="DDE_Tnp_1_3"/>
    <property type="match status" value="1"/>
</dbReference>